<reference evidence="2" key="1">
    <citation type="submission" date="2022-11" db="UniProtKB">
        <authorList>
            <consortium name="WormBaseParasite"/>
        </authorList>
    </citation>
    <scope>IDENTIFICATION</scope>
</reference>
<protein>
    <submittedName>
        <fullName evidence="2">Uncharacterized protein</fullName>
    </submittedName>
</protein>
<organism evidence="1 2">
    <name type="scientific">Panagrolaimus sp. ES5</name>
    <dbReference type="NCBI Taxonomy" id="591445"/>
    <lineage>
        <taxon>Eukaryota</taxon>
        <taxon>Metazoa</taxon>
        <taxon>Ecdysozoa</taxon>
        <taxon>Nematoda</taxon>
        <taxon>Chromadorea</taxon>
        <taxon>Rhabditida</taxon>
        <taxon>Tylenchina</taxon>
        <taxon>Panagrolaimomorpha</taxon>
        <taxon>Panagrolaimoidea</taxon>
        <taxon>Panagrolaimidae</taxon>
        <taxon>Panagrolaimus</taxon>
    </lineage>
</organism>
<dbReference type="Proteomes" id="UP000887579">
    <property type="component" value="Unplaced"/>
</dbReference>
<evidence type="ECO:0000313" key="1">
    <source>
        <dbReference type="Proteomes" id="UP000887579"/>
    </source>
</evidence>
<name>A0AC34GAR7_9BILA</name>
<sequence>MTEIEKKFTNCQNIYFCYVDNIKDENIELMRKVTSEKFKLKEIDEFLIEDKDASHLKEFLESTMTSDRNDL</sequence>
<accession>A0AC34GAR7</accession>
<proteinExistence type="predicted"/>
<dbReference type="WBParaSite" id="ES5_v2.g26791.t1">
    <property type="protein sequence ID" value="ES5_v2.g26791.t1"/>
    <property type="gene ID" value="ES5_v2.g26791"/>
</dbReference>
<evidence type="ECO:0000313" key="2">
    <source>
        <dbReference type="WBParaSite" id="ES5_v2.g26791.t1"/>
    </source>
</evidence>